<keyword evidence="10" id="KW-1185">Reference proteome</keyword>
<dbReference type="PRINTS" id="PR00702">
    <property type="entry name" value="ACRIFLAVINRP"/>
</dbReference>
<sequence>MQFTDIFIKRPVLATVISLLILVLGLRSINLLPIMQYPFTQKAIVTITTVYTGADPAVIAGFITTPIENSVAQASGIDYMTSTSTPGASTITVNLLLNYDPLKALSDITTKVNAVLNQLPKNSQQPIITVSVGQTIQSMYIGFYSEDLPINKITDYIIRVVQPKLQSINGVQNAQILGNQTFALRAWLDPVKLAGYGISAGEVGTALSNNDFISAAGRTDGQMFIQNLTTSTNLTNVEQFKKMVLRAQNGAIIRLEDVADVSLGAQNYNSTVSFDGRTAVYVGITVAPSANLLTVINEIKKIYPSIHEQLPKGLNSNITYDASLFVQSSIDEVIISLMEAFLIVTVVIFLFLGSLRSVIIPLIAIPLSIIGTFFVMLVLGYSINLLTLLALVLAIGLVVDDAIIVVENVQRHIEEGQTKFKAAILGARELASPIVAITVVLVAVYAPIGFMGGLTGALFTEFAFTLAGSVTVSAVVALTLSPMMCSKFLKSENEAAKSRFMAKVDHLLKKLEDGYKKLLSNALNYLAVIVVFAVIILLSNYFLFVTSDSELAPQEDQGIIIAQVTGPANASLAQTQLYSKQVNKIFRNYPETDHIFEVNGNNNALNQAIVGMVLKPWNQRSRTTNDIQPLAQEQLDKIAGAKIAAFQLPSLPGGGSGLPIQFVITTTEPFEKLNVVLQNFLAKAQKAGIYAYIDPDLKIDQLQTKVVINRDKVSEFGLTMQDIGNIFDSGLSEGYINYFDYAGRSYQVIPQVKRITRLNPDQLLNYYLKTSQGTSIPLSTVASLKREIVPESLTHFQQLNSATISAVAFPGVSIGQALSTFAKIAKEILPQGYNIDYAAQSRQFIQEGSSLVVTFFFALLIIFLSLAALFESFRDPLIVLISVPMSICGAMIFISLGVGQATLNIYSEVGLVTLIGLISKHGILIVEFANELQAGGKKKREAILMAAVIRLRPILMTTAAMVLGVIPLIIASGAGAESRYNIGLVIATGISIGTLFTLFVVPAMYMLLAEDHTQKVVVGKLEDEEILP</sequence>
<dbReference type="Gene3D" id="3.30.2090.10">
    <property type="entry name" value="Multidrug efflux transporter AcrB TolC docking domain, DN and DC subdomains"/>
    <property type="match status" value="2"/>
</dbReference>
<dbReference type="FunFam" id="1.20.1640.10:FF:000001">
    <property type="entry name" value="Efflux pump membrane transporter"/>
    <property type="match status" value="1"/>
</dbReference>
<feature type="transmembrane region" description="Helical" evidence="8">
    <location>
        <begin position="359"/>
        <end position="379"/>
    </location>
</feature>
<gene>
    <name evidence="9" type="ORF">Ldro_2569</name>
</gene>
<feature type="transmembrane region" description="Helical" evidence="8">
    <location>
        <begin position="385"/>
        <end position="409"/>
    </location>
</feature>
<evidence type="ECO:0000256" key="1">
    <source>
        <dbReference type="ARBA" id="ARBA00004429"/>
    </source>
</evidence>
<organism evidence="9 10">
    <name type="scientific">Legionella drozanskii LLAP-1</name>
    <dbReference type="NCBI Taxonomy" id="1212489"/>
    <lineage>
        <taxon>Bacteria</taxon>
        <taxon>Pseudomonadati</taxon>
        <taxon>Pseudomonadota</taxon>
        <taxon>Gammaproteobacteria</taxon>
        <taxon>Legionellales</taxon>
        <taxon>Legionellaceae</taxon>
        <taxon>Legionella</taxon>
    </lineage>
</organism>
<feature type="transmembrane region" description="Helical" evidence="8">
    <location>
        <begin position="851"/>
        <end position="870"/>
    </location>
</feature>
<dbReference type="GO" id="GO:0005886">
    <property type="term" value="C:plasma membrane"/>
    <property type="evidence" value="ECO:0007669"/>
    <property type="project" value="UniProtKB-SubCell"/>
</dbReference>
<keyword evidence="2" id="KW-0813">Transport</keyword>
<name>A0A0W0SQY3_9GAMM</name>
<comment type="caution">
    <text evidence="9">The sequence shown here is derived from an EMBL/GenBank/DDBJ whole genome shotgun (WGS) entry which is preliminary data.</text>
</comment>
<keyword evidence="6 8" id="KW-1133">Transmembrane helix</keyword>
<evidence type="ECO:0000256" key="3">
    <source>
        <dbReference type="ARBA" id="ARBA00022475"/>
    </source>
</evidence>
<keyword evidence="5 8" id="KW-0812">Transmembrane</keyword>
<dbReference type="Gene3D" id="1.20.1640.10">
    <property type="entry name" value="Multidrug efflux transporter AcrB transmembrane domain"/>
    <property type="match status" value="2"/>
</dbReference>
<keyword evidence="4" id="KW-0997">Cell inner membrane</keyword>
<feature type="transmembrane region" description="Helical" evidence="8">
    <location>
        <begin position="430"/>
        <end position="450"/>
    </location>
</feature>
<dbReference type="OrthoDB" id="9758297at2"/>
<dbReference type="STRING" id="1212489.Ldro_2569"/>
<comment type="subcellular location">
    <subcellularLocation>
        <location evidence="1">Cell inner membrane</location>
        <topology evidence="1">Multi-pass membrane protein</topology>
    </subcellularLocation>
</comment>
<dbReference type="AlphaFoldDB" id="A0A0W0SQY3"/>
<feature type="transmembrane region" description="Helical" evidence="8">
    <location>
        <begin position="877"/>
        <end position="898"/>
    </location>
</feature>
<evidence type="ECO:0000256" key="2">
    <source>
        <dbReference type="ARBA" id="ARBA00022448"/>
    </source>
</evidence>
<dbReference type="GO" id="GO:0042910">
    <property type="term" value="F:xenobiotic transmembrane transporter activity"/>
    <property type="evidence" value="ECO:0007669"/>
    <property type="project" value="TreeGrafter"/>
</dbReference>
<keyword evidence="7 8" id="KW-0472">Membrane</keyword>
<evidence type="ECO:0000256" key="6">
    <source>
        <dbReference type="ARBA" id="ARBA00022989"/>
    </source>
</evidence>
<dbReference type="SUPFAM" id="SSF82866">
    <property type="entry name" value="Multidrug efflux transporter AcrB transmembrane domain"/>
    <property type="match status" value="2"/>
</dbReference>
<dbReference type="Proteomes" id="UP000054736">
    <property type="component" value="Unassembled WGS sequence"/>
</dbReference>
<feature type="transmembrane region" description="Helical" evidence="8">
    <location>
        <begin position="951"/>
        <end position="970"/>
    </location>
</feature>
<accession>A0A0W0SQY3</accession>
<protein>
    <submittedName>
        <fullName evidence="9">Multidrug efflux transporter</fullName>
    </submittedName>
</protein>
<dbReference type="PANTHER" id="PTHR32063">
    <property type="match status" value="1"/>
</dbReference>
<feature type="transmembrane region" description="Helical" evidence="8">
    <location>
        <begin position="333"/>
        <end position="352"/>
    </location>
</feature>
<evidence type="ECO:0000313" key="9">
    <source>
        <dbReference type="EMBL" id="KTC85397.1"/>
    </source>
</evidence>
<reference evidence="9 10" key="1">
    <citation type="submission" date="2015-11" db="EMBL/GenBank/DDBJ databases">
        <title>Genomic analysis of 38 Legionella species identifies large and diverse effector repertoires.</title>
        <authorList>
            <person name="Burstein D."/>
            <person name="Amaro F."/>
            <person name="Zusman T."/>
            <person name="Lifshitz Z."/>
            <person name="Cohen O."/>
            <person name="Gilbert J.A."/>
            <person name="Pupko T."/>
            <person name="Shuman H.A."/>
            <person name="Segal G."/>
        </authorList>
    </citation>
    <scope>NUCLEOTIDE SEQUENCE [LARGE SCALE GENOMIC DNA]</scope>
    <source>
        <strain evidence="9 10">ATCC 700990</strain>
    </source>
</reference>
<dbReference type="Gene3D" id="3.30.70.1440">
    <property type="entry name" value="Multidrug efflux transporter AcrB pore domain"/>
    <property type="match status" value="1"/>
</dbReference>
<feature type="transmembrane region" description="Helical" evidence="8">
    <location>
        <begin position="910"/>
        <end position="930"/>
    </location>
</feature>
<dbReference type="SUPFAM" id="SSF82693">
    <property type="entry name" value="Multidrug efflux transporter AcrB pore domain, PN1, PN2, PC1 and PC2 subdomains"/>
    <property type="match status" value="4"/>
</dbReference>
<dbReference type="Gene3D" id="3.30.70.1430">
    <property type="entry name" value="Multidrug efflux transporter AcrB pore domain"/>
    <property type="match status" value="2"/>
</dbReference>
<feature type="transmembrane region" description="Helical" evidence="8">
    <location>
        <begin position="522"/>
        <end position="544"/>
    </location>
</feature>
<evidence type="ECO:0000313" key="10">
    <source>
        <dbReference type="Proteomes" id="UP000054736"/>
    </source>
</evidence>
<feature type="transmembrane region" description="Helical" evidence="8">
    <location>
        <begin position="462"/>
        <end position="480"/>
    </location>
</feature>
<feature type="transmembrane region" description="Helical" evidence="8">
    <location>
        <begin position="982"/>
        <end position="1008"/>
    </location>
</feature>
<dbReference type="PATRIC" id="fig|1212489.4.peg.2708"/>
<evidence type="ECO:0000256" key="7">
    <source>
        <dbReference type="ARBA" id="ARBA00023136"/>
    </source>
</evidence>
<dbReference type="PANTHER" id="PTHR32063:SF14">
    <property type="entry name" value="BLL4319 PROTEIN"/>
    <property type="match status" value="1"/>
</dbReference>
<dbReference type="InterPro" id="IPR027463">
    <property type="entry name" value="AcrB_DN_DC_subdom"/>
</dbReference>
<evidence type="ECO:0000256" key="4">
    <source>
        <dbReference type="ARBA" id="ARBA00022519"/>
    </source>
</evidence>
<evidence type="ECO:0000256" key="8">
    <source>
        <dbReference type="SAM" id="Phobius"/>
    </source>
</evidence>
<keyword evidence="3" id="KW-1003">Cell membrane</keyword>
<dbReference type="SUPFAM" id="SSF82714">
    <property type="entry name" value="Multidrug efflux transporter AcrB TolC docking domain, DN and DC subdomains"/>
    <property type="match status" value="2"/>
</dbReference>
<evidence type="ECO:0000256" key="5">
    <source>
        <dbReference type="ARBA" id="ARBA00022692"/>
    </source>
</evidence>
<dbReference type="Gene3D" id="3.30.70.1320">
    <property type="entry name" value="Multidrug efflux transporter AcrB pore domain like"/>
    <property type="match status" value="1"/>
</dbReference>
<dbReference type="RefSeq" id="WP_058496847.1">
    <property type="nucleotide sequence ID" value="NZ_CAAAIU010000008.1"/>
</dbReference>
<proteinExistence type="predicted"/>
<dbReference type="EMBL" id="LNXY01000028">
    <property type="protein sequence ID" value="KTC85397.1"/>
    <property type="molecule type" value="Genomic_DNA"/>
</dbReference>
<dbReference type="InterPro" id="IPR001036">
    <property type="entry name" value="Acrflvin-R"/>
</dbReference>
<dbReference type="Pfam" id="PF00873">
    <property type="entry name" value="ACR_tran"/>
    <property type="match status" value="1"/>
</dbReference>